<dbReference type="KEGG" id="slb:AWJ20_3117"/>
<feature type="transmembrane region" description="Helical" evidence="5">
    <location>
        <begin position="198"/>
        <end position="220"/>
    </location>
</feature>
<dbReference type="InterPro" id="IPR036259">
    <property type="entry name" value="MFS_trans_sf"/>
</dbReference>
<evidence type="ECO:0000256" key="4">
    <source>
        <dbReference type="ARBA" id="ARBA00023136"/>
    </source>
</evidence>
<evidence type="ECO:0000256" key="5">
    <source>
        <dbReference type="SAM" id="Phobius"/>
    </source>
</evidence>
<dbReference type="SUPFAM" id="SSF103473">
    <property type="entry name" value="MFS general substrate transporter"/>
    <property type="match status" value="1"/>
</dbReference>
<evidence type="ECO:0000256" key="3">
    <source>
        <dbReference type="ARBA" id="ARBA00022989"/>
    </source>
</evidence>
<reference evidence="6 7" key="1">
    <citation type="submission" date="2016-02" db="EMBL/GenBank/DDBJ databases">
        <title>Complete genome sequence and transcriptome regulation of the pentose utilising yeast Sugiyamaella lignohabitans.</title>
        <authorList>
            <person name="Bellasio M."/>
            <person name="Peymann A."/>
            <person name="Valli M."/>
            <person name="Sipitzky M."/>
            <person name="Graf A."/>
            <person name="Sauer M."/>
            <person name="Marx H."/>
            <person name="Mattanovich D."/>
        </authorList>
    </citation>
    <scope>NUCLEOTIDE SEQUENCE [LARGE SCALE GENOMIC DNA]</scope>
    <source>
        <strain evidence="6 7">CBS 10342</strain>
    </source>
</reference>
<feature type="transmembrane region" description="Helical" evidence="5">
    <location>
        <begin position="102"/>
        <end position="126"/>
    </location>
</feature>
<feature type="transmembrane region" description="Helical" evidence="5">
    <location>
        <begin position="166"/>
        <end position="191"/>
    </location>
</feature>
<evidence type="ECO:0000313" key="6">
    <source>
        <dbReference type="EMBL" id="ANB15489.1"/>
    </source>
</evidence>
<dbReference type="GO" id="GO:1990961">
    <property type="term" value="P:xenobiotic detoxification by transmembrane export across the plasma membrane"/>
    <property type="evidence" value="ECO:0007669"/>
    <property type="project" value="TreeGrafter"/>
</dbReference>
<feature type="transmembrane region" description="Helical" evidence="5">
    <location>
        <begin position="138"/>
        <end position="160"/>
    </location>
</feature>
<name>A0A167FMT4_9ASCO</name>
<dbReference type="Proteomes" id="UP000189580">
    <property type="component" value="Chromosome b"/>
</dbReference>
<dbReference type="GeneID" id="30035104"/>
<dbReference type="PANTHER" id="PTHR23502">
    <property type="entry name" value="MAJOR FACILITATOR SUPERFAMILY"/>
    <property type="match status" value="1"/>
</dbReference>
<evidence type="ECO:0000256" key="1">
    <source>
        <dbReference type="ARBA" id="ARBA00004141"/>
    </source>
</evidence>
<keyword evidence="3 5" id="KW-1133">Transmembrane helix</keyword>
<dbReference type="GO" id="GO:0015244">
    <property type="term" value="F:fluconazole transmembrane transporter activity"/>
    <property type="evidence" value="ECO:0007669"/>
    <property type="project" value="TreeGrafter"/>
</dbReference>
<dbReference type="Gene3D" id="1.20.1250.20">
    <property type="entry name" value="MFS general substrate transporter like domains"/>
    <property type="match status" value="1"/>
</dbReference>
<keyword evidence="4 5" id="KW-0472">Membrane</keyword>
<evidence type="ECO:0000256" key="2">
    <source>
        <dbReference type="ARBA" id="ARBA00022692"/>
    </source>
</evidence>
<organism evidence="6 7">
    <name type="scientific">Sugiyamaella lignohabitans</name>
    <dbReference type="NCBI Taxonomy" id="796027"/>
    <lineage>
        <taxon>Eukaryota</taxon>
        <taxon>Fungi</taxon>
        <taxon>Dikarya</taxon>
        <taxon>Ascomycota</taxon>
        <taxon>Saccharomycotina</taxon>
        <taxon>Dipodascomycetes</taxon>
        <taxon>Dipodascales</taxon>
        <taxon>Trichomonascaceae</taxon>
        <taxon>Sugiyamaella</taxon>
    </lineage>
</organism>
<keyword evidence="2 5" id="KW-0812">Transmembrane</keyword>
<dbReference type="GO" id="GO:0005886">
    <property type="term" value="C:plasma membrane"/>
    <property type="evidence" value="ECO:0007669"/>
    <property type="project" value="TreeGrafter"/>
</dbReference>
<proteinExistence type="predicted"/>
<gene>
    <name evidence="6" type="primary">FLR1</name>
    <name evidence="6" type="ORF">AWJ20_3117</name>
</gene>
<keyword evidence="7" id="KW-1185">Reference proteome</keyword>
<feature type="transmembrane region" description="Helical" evidence="5">
    <location>
        <begin position="240"/>
        <end position="259"/>
    </location>
</feature>
<dbReference type="EMBL" id="CP014503">
    <property type="protein sequence ID" value="ANB15489.1"/>
    <property type="molecule type" value="Genomic_DNA"/>
</dbReference>
<comment type="subcellular location">
    <subcellularLocation>
        <location evidence="1">Membrane</location>
        <topology evidence="1">Multi-pass membrane protein</topology>
    </subcellularLocation>
</comment>
<dbReference type="PANTHER" id="PTHR23502:SF23">
    <property type="entry name" value="FLUCONAZOLE RESISTANCE PROTEIN 1"/>
    <property type="match status" value="1"/>
</dbReference>
<dbReference type="RefSeq" id="XP_018737966.1">
    <property type="nucleotide sequence ID" value="XM_018880115.1"/>
</dbReference>
<dbReference type="AlphaFoldDB" id="A0A167FMT4"/>
<sequence>MSFFFPETLHSNILHRRANRIRRETGDNRYYTVGELEQKDKNWVATLKETTYRPLVLIMTEPGILAFDCYIALVYGAFYLFFEAFPIVFSGIYHFSLIELGLAYFGFMVGCVIAFGILIVFMNVIVDPRERAGTYLPEHFLILAMWVCLLLPMSLFLFGWTAKVHWILPVISEAFFVMGAFNIFQCGFGYLAKSYPRYLASVFAGNALVRSSFACAFPLFGQAMYDKLAIEGYPVAWGSSLLGFLSLGMAVIPFVMYRYGSMLRGRSKYAN</sequence>
<dbReference type="OrthoDB" id="5141738at2759"/>
<protein>
    <submittedName>
        <fullName evidence="6">Flr1p</fullName>
    </submittedName>
</protein>
<evidence type="ECO:0000313" key="7">
    <source>
        <dbReference type="Proteomes" id="UP000189580"/>
    </source>
</evidence>
<accession>A0A167FMT4</accession>